<sequence>DRCEMYEAYVSSEVAFKLPVEINAITFHTSAKRIFALSKCDLHFYSPAKSGRRGYELENVAKRFSRKPVQQLKVVDDADFLLTLSDQVLSLHSLTFPFPVKAIVRVKAVTAFTAHVDKKESSSKPNSFYITVASKRKFSILRWNGDDFIEQSNCDLPIPADNPLILTWAGRCLCYAIRDSYNLIPMSYNSETKAWSGENTRLFPVGDVPCIIDLADRGMVGFTRGDTVTLRSSSAGGKLHGTTQLSQDVKFTGTLLAVVYDSAYLVGLLPKGVVEIRSISPSYLIQTITLGKSVMLAPALCGQVCVASAFDVWLLDAHVNLRRNVGHLVSERHFDLAVQLTDCGKQFNETEKVDIKSQAALNLFHQRKFEEAFTMHAEIKTNVITVLQLFPDLLPEKFARHSAAAPDLAENEKKRAMLALSSYLAAARTQLAISLEQHNKAKNGEKSGARLLAKEDYDRARTELQIVDTTLLLCYLKTRPMLVDSLLRLNDNSCSFEDAETMLRDAKQLRSLFILYETRRKHQMALSLLKEQAALAPHSDPLFHGVEHTVEYLQTLGNSHLDSIFEYAKWVLAEDPVVGITIFTGDETSELARNLDRDRVLDFLEAECIEAVIPYLEHVIFKWEDDSARLHEALLEYYARKVKALLSEYTHAFHDDENVIRAGQEEGELGVYRRKMLKFLHHSLSYSPNKILVQLNTYAFCEERALILGRLKKHEEALSIYTGILHDIDAAEEYCRLYYNANDPIDSQVYLHLVRAFVCPTDPQLGAAVLAAAAAGYSSGDLPAAPKRNVPLAIKVLSRHADKMDAVAALSLIPDDSSLCDLSASLTALVRATAQEAAATAIRRALCESACLRVERRLKEVSSTRVLITSNTQCVHCDKKIGTTIFVRHPQTGEVEHVFCYESRSDRNKIQV</sequence>
<dbReference type="Pfam" id="PF10367">
    <property type="entry name" value="zf-Vps39_C"/>
    <property type="match status" value="1"/>
</dbReference>
<evidence type="ECO:0000313" key="7">
    <source>
        <dbReference type="Proteomes" id="UP001432322"/>
    </source>
</evidence>
<dbReference type="Pfam" id="PF00780">
    <property type="entry name" value="CNH"/>
    <property type="match status" value="1"/>
</dbReference>
<evidence type="ECO:0000256" key="2">
    <source>
        <dbReference type="ARBA" id="ARBA00023136"/>
    </source>
</evidence>
<protein>
    <recommendedName>
        <fullName evidence="5">CNH domain-containing protein</fullName>
    </recommendedName>
</protein>
<dbReference type="InterPro" id="IPR019452">
    <property type="entry name" value="VPS39/TGF_beta_rcpt-assoc_1"/>
</dbReference>
<dbReference type="GO" id="GO:0006914">
    <property type="term" value="P:autophagy"/>
    <property type="evidence" value="ECO:0007669"/>
    <property type="project" value="TreeGrafter"/>
</dbReference>
<proteinExistence type="inferred from homology"/>
<comment type="similarity">
    <text evidence="3">Belongs to the VAM6/VPS39 family.</text>
</comment>
<feature type="non-terminal residue" evidence="6">
    <location>
        <position position="1"/>
    </location>
</feature>
<dbReference type="Pfam" id="PF10366">
    <property type="entry name" value="Vps39_1"/>
    <property type="match status" value="1"/>
</dbReference>
<organism evidence="6 7">
    <name type="scientific">Pristionchus fissidentatus</name>
    <dbReference type="NCBI Taxonomy" id="1538716"/>
    <lineage>
        <taxon>Eukaryota</taxon>
        <taxon>Metazoa</taxon>
        <taxon>Ecdysozoa</taxon>
        <taxon>Nematoda</taxon>
        <taxon>Chromadorea</taxon>
        <taxon>Rhabditida</taxon>
        <taxon>Rhabditina</taxon>
        <taxon>Diplogasteromorpha</taxon>
        <taxon>Diplogasteroidea</taxon>
        <taxon>Neodiplogasteridae</taxon>
        <taxon>Pristionchus</taxon>
    </lineage>
</organism>
<evidence type="ECO:0000256" key="1">
    <source>
        <dbReference type="ARBA" id="ARBA00004184"/>
    </source>
</evidence>
<keyword evidence="7" id="KW-1185">Reference proteome</keyword>
<dbReference type="PROSITE" id="PS50236">
    <property type="entry name" value="CHCR"/>
    <property type="match status" value="1"/>
</dbReference>
<dbReference type="GO" id="GO:0016020">
    <property type="term" value="C:membrane"/>
    <property type="evidence" value="ECO:0007669"/>
    <property type="project" value="TreeGrafter"/>
</dbReference>
<dbReference type="PANTHER" id="PTHR12894">
    <property type="entry name" value="CNH DOMAIN CONTAINING"/>
    <property type="match status" value="1"/>
</dbReference>
<gene>
    <name evidence="6" type="ORF">PFISCL1PPCAC_399</name>
</gene>
<reference evidence="6" key="1">
    <citation type="submission" date="2023-10" db="EMBL/GenBank/DDBJ databases">
        <title>Genome assembly of Pristionchus species.</title>
        <authorList>
            <person name="Yoshida K."/>
            <person name="Sommer R.J."/>
        </authorList>
    </citation>
    <scope>NUCLEOTIDE SEQUENCE</scope>
    <source>
        <strain evidence="6">RS5133</strain>
    </source>
</reference>
<dbReference type="InterPro" id="IPR032914">
    <property type="entry name" value="Vam6/VPS39/TRAP1"/>
</dbReference>
<dbReference type="PANTHER" id="PTHR12894:SF49">
    <property type="entry name" value="VAM6_VPS39-LIKE PROTEIN"/>
    <property type="match status" value="1"/>
</dbReference>
<evidence type="ECO:0000256" key="4">
    <source>
        <dbReference type="PROSITE-ProRule" id="PRU01006"/>
    </source>
</evidence>
<evidence type="ECO:0000259" key="5">
    <source>
        <dbReference type="PROSITE" id="PS50219"/>
    </source>
</evidence>
<comment type="caution">
    <text evidence="6">The sequence shown here is derived from an EMBL/GenBank/DDBJ whole genome shotgun (WGS) entry which is preliminary data.</text>
</comment>
<dbReference type="GO" id="GO:0005737">
    <property type="term" value="C:cytoplasm"/>
    <property type="evidence" value="ECO:0007669"/>
    <property type="project" value="TreeGrafter"/>
</dbReference>
<dbReference type="GO" id="GO:0034058">
    <property type="term" value="P:endosomal vesicle fusion"/>
    <property type="evidence" value="ECO:0007669"/>
    <property type="project" value="TreeGrafter"/>
</dbReference>
<dbReference type="GO" id="GO:0012505">
    <property type="term" value="C:endomembrane system"/>
    <property type="evidence" value="ECO:0007669"/>
    <property type="project" value="UniProtKB-SubCell"/>
</dbReference>
<feature type="repeat" description="CHCR" evidence="4">
    <location>
        <begin position="588"/>
        <end position="762"/>
    </location>
</feature>
<evidence type="ECO:0000256" key="3">
    <source>
        <dbReference type="ARBA" id="ARBA00038201"/>
    </source>
</evidence>
<dbReference type="AlphaFoldDB" id="A0AAV5US92"/>
<name>A0AAV5US92_9BILA</name>
<dbReference type="InterPro" id="IPR001180">
    <property type="entry name" value="CNH_dom"/>
</dbReference>
<dbReference type="PROSITE" id="PS50219">
    <property type="entry name" value="CNH"/>
    <property type="match status" value="1"/>
</dbReference>
<evidence type="ECO:0000313" key="6">
    <source>
        <dbReference type="EMBL" id="GMT09102.1"/>
    </source>
</evidence>
<accession>A0AAV5US92</accession>
<comment type="subcellular location">
    <subcellularLocation>
        <location evidence="1">Endomembrane system</location>
        <topology evidence="1">Peripheral membrane protein</topology>
    </subcellularLocation>
</comment>
<dbReference type="InterPro" id="IPR019453">
    <property type="entry name" value="VPS39/TGFA1_Znf"/>
</dbReference>
<dbReference type="InterPro" id="IPR000547">
    <property type="entry name" value="Clathrin_H-chain/VPS_repeat"/>
</dbReference>
<dbReference type="EMBL" id="BTSY01000001">
    <property type="protein sequence ID" value="GMT09102.1"/>
    <property type="molecule type" value="Genomic_DNA"/>
</dbReference>
<feature type="domain" description="CNH" evidence="5">
    <location>
        <begin position="19"/>
        <end position="303"/>
    </location>
</feature>
<dbReference type="GO" id="GO:0006886">
    <property type="term" value="P:intracellular protein transport"/>
    <property type="evidence" value="ECO:0007669"/>
    <property type="project" value="UniProtKB-UniRule"/>
</dbReference>
<dbReference type="Proteomes" id="UP001432322">
    <property type="component" value="Unassembled WGS sequence"/>
</dbReference>
<keyword evidence="2" id="KW-0472">Membrane</keyword>